<gene>
    <name evidence="2" type="ORF">SAMN05443144_10768</name>
</gene>
<feature type="region of interest" description="Disordered" evidence="1">
    <location>
        <begin position="86"/>
        <end position="106"/>
    </location>
</feature>
<protein>
    <submittedName>
        <fullName evidence="2">Uncharacterized protein</fullName>
    </submittedName>
</protein>
<accession>A0A1M5AH56</accession>
<sequence>MLQNEQPIELNIVPDKSMVMGKKETEQLDDGGLYWEGTLQNRIGEVRLVADNEGVVGYLKAPSDSLFYKFQPIGDGLHAVIQVDPSKAIPDHSSDNPSGPPDYGDCSREAIYYVTAQNRTGESSYFHTERVCIE</sequence>
<proteinExistence type="predicted"/>
<evidence type="ECO:0000313" key="2">
    <source>
        <dbReference type="EMBL" id="SHF29640.1"/>
    </source>
</evidence>
<reference evidence="2 3" key="1">
    <citation type="submission" date="2016-11" db="EMBL/GenBank/DDBJ databases">
        <authorList>
            <person name="Jaros S."/>
            <person name="Januszkiewicz K."/>
            <person name="Wedrychowicz H."/>
        </authorList>
    </citation>
    <scope>NUCLEOTIDE SEQUENCE [LARGE SCALE GENOMIC DNA]</scope>
    <source>
        <strain evidence="2 3">DSM 21986</strain>
    </source>
</reference>
<keyword evidence="3" id="KW-1185">Reference proteome</keyword>
<dbReference type="RefSeq" id="WP_073061999.1">
    <property type="nucleotide sequence ID" value="NZ_FQUS01000007.1"/>
</dbReference>
<dbReference type="EMBL" id="FQUS01000007">
    <property type="protein sequence ID" value="SHF29640.1"/>
    <property type="molecule type" value="Genomic_DNA"/>
</dbReference>
<dbReference type="Proteomes" id="UP000184041">
    <property type="component" value="Unassembled WGS sequence"/>
</dbReference>
<dbReference type="OrthoDB" id="3976083at2"/>
<evidence type="ECO:0000256" key="1">
    <source>
        <dbReference type="SAM" id="MobiDB-lite"/>
    </source>
</evidence>
<name>A0A1M5AH56_9BACT</name>
<organism evidence="2 3">
    <name type="scientific">Fodinibius roseus</name>
    <dbReference type="NCBI Taxonomy" id="1194090"/>
    <lineage>
        <taxon>Bacteria</taxon>
        <taxon>Pseudomonadati</taxon>
        <taxon>Balneolota</taxon>
        <taxon>Balneolia</taxon>
        <taxon>Balneolales</taxon>
        <taxon>Balneolaceae</taxon>
        <taxon>Fodinibius</taxon>
    </lineage>
</organism>
<evidence type="ECO:0000313" key="3">
    <source>
        <dbReference type="Proteomes" id="UP000184041"/>
    </source>
</evidence>
<dbReference type="AlphaFoldDB" id="A0A1M5AH56"/>